<dbReference type="GO" id="GO:0006783">
    <property type="term" value="P:heme biosynthetic process"/>
    <property type="evidence" value="ECO:0007669"/>
    <property type="project" value="UniProtKB-UniRule"/>
</dbReference>
<evidence type="ECO:0000256" key="1">
    <source>
        <dbReference type="ARBA" id="ARBA00004744"/>
    </source>
</evidence>
<keyword evidence="7 10" id="KW-0456">Lyase</keyword>
<dbReference type="OrthoDB" id="9809741at2"/>
<comment type="caution">
    <text evidence="12">The sequence shown here is derived from an EMBL/GenBank/DDBJ whole genome shotgun (WGS) entry which is preliminary data.</text>
</comment>
<dbReference type="Gene3D" id="3.40.50.1400">
    <property type="match status" value="2"/>
</dbReference>
<comment type="function">
    <text evidence="10 11">Involved in coproporphyrin-dependent heme b biosynthesis. Catalyzes the insertion of ferrous iron into coproporphyrin III to form Fe-coproporphyrin III.</text>
</comment>
<dbReference type="CDD" id="cd03411">
    <property type="entry name" value="Ferrochelatase_N"/>
    <property type="match status" value="1"/>
</dbReference>
<dbReference type="InterPro" id="IPR033659">
    <property type="entry name" value="Ferrochelatase_N"/>
</dbReference>
<dbReference type="FunFam" id="3.40.50.1400:FF:000002">
    <property type="entry name" value="Ferrochelatase"/>
    <property type="match status" value="1"/>
</dbReference>
<sequence length="313" mass="36325">MHNKAVVLINLGTPKAPTTASVKEYLNVFLSDRRIIKMSPLLWQPILQTMILPHRPQRSAKLYQKIWRKDGSPLLTYTKRQQELLQERLPDFRVEIAMSYSEPRISQTFDKLLDAGYRDITVIPLYPQYSGTTVGSVYDEVQNYFLHTDKIVDLRFIHSFYQEEDYINYYADKIKAKLQQTPVDALLFSYHGVPVSYVKDGDPYPKECYDTTQRIMEKVGEIKYFQTFQSKFGPSEWLKPATDATLKGLPHRGYRKVMVIAPGFVADCLETLHELEVENKGYFMSHGGENFIYLPPFNDDPKFADLLAKLVQE</sequence>
<dbReference type="UniPathway" id="UPA00252"/>
<evidence type="ECO:0000256" key="10">
    <source>
        <dbReference type="HAMAP-Rule" id="MF_00323"/>
    </source>
</evidence>
<protein>
    <recommendedName>
        <fullName evidence="10">Coproporphyrin III ferrochelatase</fullName>
        <ecNumber evidence="10">4.99.1.9</ecNumber>
    </recommendedName>
</protein>
<dbReference type="CDD" id="cd00419">
    <property type="entry name" value="Ferrochelatase_C"/>
    <property type="match status" value="1"/>
</dbReference>
<dbReference type="Proteomes" id="UP000051886">
    <property type="component" value="Unassembled WGS sequence"/>
</dbReference>
<feature type="binding site" evidence="10">
    <location>
        <position position="191"/>
    </location>
    <ligand>
        <name>Fe(2+)</name>
        <dbReference type="ChEBI" id="CHEBI:29033"/>
    </ligand>
</feature>
<name>A0A0R2LR10_9LACO</name>
<dbReference type="Pfam" id="PF00762">
    <property type="entry name" value="Ferrochelatase"/>
    <property type="match status" value="1"/>
</dbReference>
<dbReference type="PANTHER" id="PTHR11108:SF1">
    <property type="entry name" value="FERROCHELATASE, MITOCHONDRIAL"/>
    <property type="match status" value="1"/>
</dbReference>
<accession>A0A0R2LR10</accession>
<evidence type="ECO:0000256" key="9">
    <source>
        <dbReference type="ARBA" id="ARBA00024536"/>
    </source>
</evidence>
<evidence type="ECO:0000256" key="2">
    <source>
        <dbReference type="ARBA" id="ARBA00007718"/>
    </source>
</evidence>
<evidence type="ECO:0000256" key="8">
    <source>
        <dbReference type="ARBA" id="ARBA00023244"/>
    </source>
</evidence>
<keyword evidence="4 10" id="KW-0479">Metal-binding</keyword>
<dbReference type="AlphaFoldDB" id="A0A0R2LR10"/>
<keyword evidence="5 10" id="KW-0408">Iron</keyword>
<dbReference type="PANTHER" id="PTHR11108">
    <property type="entry name" value="FERROCHELATASE"/>
    <property type="match status" value="1"/>
</dbReference>
<evidence type="ECO:0000256" key="4">
    <source>
        <dbReference type="ARBA" id="ARBA00022723"/>
    </source>
</evidence>
<dbReference type="GO" id="GO:0004325">
    <property type="term" value="F:ferrochelatase activity"/>
    <property type="evidence" value="ECO:0007669"/>
    <property type="project" value="UniProtKB-UniRule"/>
</dbReference>
<dbReference type="RefSeq" id="WP_017867403.1">
    <property type="nucleotide sequence ID" value="NZ_BJYB01000010.1"/>
</dbReference>
<evidence type="ECO:0000256" key="3">
    <source>
        <dbReference type="ARBA" id="ARBA00022490"/>
    </source>
</evidence>
<comment type="caution">
    <text evidence="10">Lacks conserved residue(s) required for the propagation of feature annotation.</text>
</comment>
<keyword evidence="8 10" id="KW-0627">Porphyrin biosynthesis</keyword>
<evidence type="ECO:0000313" key="13">
    <source>
        <dbReference type="Proteomes" id="UP000051886"/>
    </source>
</evidence>
<comment type="catalytic activity">
    <reaction evidence="9">
        <text>Fe-coproporphyrin III + 2 H(+) = coproporphyrin III + Fe(2+)</text>
        <dbReference type="Rhea" id="RHEA:49572"/>
        <dbReference type="ChEBI" id="CHEBI:15378"/>
        <dbReference type="ChEBI" id="CHEBI:29033"/>
        <dbReference type="ChEBI" id="CHEBI:68438"/>
        <dbReference type="ChEBI" id="CHEBI:131725"/>
        <dbReference type="EC" id="4.99.1.9"/>
    </reaction>
    <physiologicalReaction direction="right-to-left" evidence="9">
        <dbReference type="Rhea" id="RHEA:49574"/>
    </physiologicalReaction>
</comment>
<keyword evidence="13" id="KW-1185">Reference proteome</keyword>
<dbReference type="GO" id="GO:0005737">
    <property type="term" value="C:cytoplasm"/>
    <property type="evidence" value="ECO:0007669"/>
    <property type="project" value="UniProtKB-SubCell"/>
</dbReference>
<keyword evidence="6 10" id="KW-0350">Heme biosynthesis</keyword>
<evidence type="ECO:0000256" key="7">
    <source>
        <dbReference type="ARBA" id="ARBA00023239"/>
    </source>
</evidence>
<keyword evidence="3 10" id="KW-0963">Cytoplasm</keyword>
<dbReference type="InterPro" id="IPR019772">
    <property type="entry name" value="Ferrochelatase_AS"/>
</dbReference>
<evidence type="ECO:0000256" key="5">
    <source>
        <dbReference type="ARBA" id="ARBA00023004"/>
    </source>
</evidence>
<dbReference type="PROSITE" id="PS00534">
    <property type="entry name" value="FERROCHELATASE"/>
    <property type="match status" value="1"/>
</dbReference>
<dbReference type="HAMAP" id="MF_00323">
    <property type="entry name" value="Ferrochelatase"/>
    <property type="match status" value="1"/>
</dbReference>
<comment type="subcellular location">
    <subcellularLocation>
        <location evidence="10 11">Cytoplasm</location>
    </subcellularLocation>
</comment>
<dbReference type="NCBIfam" id="TIGR00109">
    <property type="entry name" value="hemH"/>
    <property type="match status" value="1"/>
</dbReference>
<dbReference type="EC" id="4.99.1.9" evidence="10"/>
<proteinExistence type="inferred from homology"/>
<comment type="similarity">
    <text evidence="2 10 11">Belongs to the ferrochelatase family.</text>
</comment>
<dbReference type="SUPFAM" id="SSF53800">
    <property type="entry name" value="Chelatase"/>
    <property type="match status" value="1"/>
</dbReference>
<dbReference type="EMBL" id="JQCN01000004">
    <property type="protein sequence ID" value="KRO02064.1"/>
    <property type="molecule type" value="Genomic_DNA"/>
</dbReference>
<organism evidence="12 13">
    <name type="scientific">Ligilactobacillus pobuzihii</name>
    <dbReference type="NCBI Taxonomy" id="449659"/>
    <lineage>
        <taxon>Bacteria</taxon>
        <taxon>Bacillati</taxon>
        <taxon>Bacillota</taxon>
        <taxon>Bacilli</taxon>
        <taxon>Lactobacillales</taxon>
        <taxon>Lactobacillaceae</taxon>
        <taxon>Ligilactobacillus</taxon>
    </lineage>
</organism>
<dbReference type="PATRIC" id="fig|449659.4.peg.1771"/>
<evidence type="ECO:0000256" key="6">
    <source>
        <dbReference type="ARBA" id="ARBA00023133"/>
    </source>
</evidence>
<dbReference type="InterPro" id="IPR001015">
    <property type="entry name" value="Ferrochelatase"/>
</dbReference>
<gene>
    <name evidence="10" type="primary">cpfC</name>
    <name evidence="12" type="ORF">IV66_GL001734</name>
</gene>
<dbReference type="InterPro" id="IPR033644">
    <property type="entry name" value="Ferrochelatase_C"/>
</dbReference>
<evidence type="ECO:0000256" key="11">
    <source>
        <dbReference type="RuleBase" id="RU000607"/>
    </source>
</evidence>
<evidence type="ECO:0000313" key="12">
    <source>
        <dbReference type="EMBL" id="KRO02064.1"/>
    </source>
</evidence>
<dbReference type="GO" id="GO:0046872">
    <property type="term" value="F:metal ion binding"/>
    <property type="evidence" value="ECO:0007669"/>
    <property type="project" value="UniProtKB-UniRule"/>
</dbReference>
<reference evidence="12 13" key="1">
    <citation type="journal article" date="2015" name="Genome Announc.">
        <title>Expanding the biotechnology potential of lactobacilli through comparative genomics of 213 strains and associated genera.</title>
        <authorList>
            <person name="Sun Z."/>
            <person name="Harris H.M."/>
            <person name="McCann A."/>
            <person name="Guo C."/>
            <person name="Argimon S."/>
            <person name="Zhang W."/>
            <person name="Yang X."/>
            <person name="Jeffery I.B."/>
            <person name="Cooney J.C."/>
            <person name="Kagawa T.F."/>
            <person name="Liu W."/>
            <person name="Song Y."/>
            <person name="Salvetti E."/>
            <person name="Wrobel A."/>
            <person name="Rasinkangas P."/>
            <person name="Parkhill J."/>
            <person name="Rea M.C."/>
            <person name="O'Sullivan O."/>
            <person name="Ritari J."/>
            <person name="Douillard F.P."/>
            <person name="Paul Ross R."/>
            <person name="Yang R."/>
            <person name="Briner A.E."/>
            <person name="Felis G.E."/>
            <person name="de Vos W.M."/>
            <person name="Barrangou R."/>
            <person name="Klaenhammer T.R."/>
            <person name="Caufield P.W."/>
            <person name="Cui Y."/>
            <person name="Zhang H."/>
            <person name="O'Toole P.W."/>
        </authorList>
    </citation>
    <scope>NUCLEOTIDE SEQUENCE [LARGE SCALE GENOMIC DNA]</scope>
    <source>
        <strain evidence="12 13">NBRC 103219</strain>
    </source>
</reference>
<dbReference type="STRING" id="449659.IV66_GL001734"/>
<feature type="binding site" evidence="10">
    <location>
        <position position="270"/>
    </location>
    <ligand>
        <name>Fe(2+)</name>
        <dbReference type="ChEBI" id="CHEBI:29033"/>
    </ligand>
</feature>
<comment type="pathway">
    <text evidence="1 10 11">Porphyrin-containing compound metabolism; protoheme biosynthesis.</text>
</comment>